<keyword evidence="6 13" id="KW-0808">Transferase</keyword>
<feature type="binding site" evidence="12">
    <location>
        <position position="74"/>
    </location>
    <ligand>
        <name>substrate</name>
    </ligand>
</feature>
<evidence type="ECO:0000256" key="12">
    <source>
        <dbReference type="PIRSR" id="PIRSR000726-1"/>
    </source>
</evidence>
<keyword evidence="5 14" id="KW-0028">Amino-acid biosynthesis</keyword>
<evidence type="ECO:0000313" key="17">
    <source>
        <dbReference type="Proteomes" id="UP000057609"/>
    </source>
</evidence>
<dbReference type="NCBIfam" id="NF005154">
    <property type="entry name" value="PRK06635.1-2"/>
    <property type="match status" value="1"/>
</dbReference>
<dbReference type="Pfam" id="PF22468">
    <property type="entry name" value="ACT_9"/>
    <property type="match status" value="1"/>
</dbReference>
<dbReference type="GO" id="GO:0009090">
    <property type="term" value="P:homoserine biosynthetic process"/>
    <property type="evidence" value="ECO:0007669"/>
    <property type="project" value="TreeGrafter"/>
</dbReference>
<evidence type="ECO:0000256" key="5">
    <source>
        <dbReference type="ARBA" id="ARBA00022605"/>
    </source>
</evidence>
<dbReference type="InterPro" id="IPR045865">
    <property type="entry name" value="ACT-like_dom_sf"/>
</dbReference>
<evidence type="ECO:0000259" key="15">
    <source>
        <dbReference type="PROSITE" id="PS51671"/>
    </source>
</evidence>
<dbReference type="SUPFAM" id="SSF55021">
    <property type="entry name" value="ACT-like"/>
    <property type="match status" value="2"/>
</dbReference>
<feature type="binding site" evidence="12">
    <location>
        <begin position="173"/>
        <end position="174"/>
    </location>
    <ligand>
        <name>ATP</name>
        <dbReference type="ChEBI" id="CHEBI:30616"/>
    </ligand>
</feature>
<feature type="binding site" evidence="12">
    <location>
        <begin position="7"/>
        <end position="10"/>
    </location>
    <ligand>
        <name>ATP</name>
        <dbReference type="ChEBI" id="CHEBI:30616"/>
    </ligand>
</feature>
<dbReference type="PANTHER" id="PTHR21499">
    <property type="entry name" value="ASPARTATE KINASE"/>
    <property type="match status" value="1"/>
</dbReference>
<name>A0A0B5B9B7_9BACT</name>
<evidence type="ECO:0000256" key="10">
    <source>
        <dbReference type="ARBA" id="ARBA00023154"/>
    </source>
</evidence>
<sequence length="405" mass="43420">MALVVQKYGGTSMGSVERIRNVAKRVAKTYDAGNDMVVVVSAMSGETNKLVALANDICEFPDNREYDVLVASGEQVSIALLAMCLKSMGYKAKSYHGWQVPVITDSAFSKARIEEIPDTKIRADLKDGTIVVVAGFQGIDRDGNVTTLGRGGSDTSAVALAAAMKADVCEIFTDVDGVYTTDPNICQDARKIEKVSYDEMLELASLGAKVLQIRSVEFAKKYNVDVHVRSSFNDNPGTMVTKEDKDMEAVLVSGIAYDKNEAKIAVMGVPDKPGIAAKILSPLSDANISVDMIVQNASEGGMTDFTFTVTKADFKKALAITKEVATEISAKEVAEDENISKISVVGVGMRSHAGVATKMFQTLAREGINIQMISTSEIKVSVIVDAKYTELAVRVLHDAFGLSGK</sequence>
<comment type="pathway">
    <text evidence="1 14">Amino-acid biosynthesis; L-lysine biosynthesis via DAP pathway; (S)-tetrahydrodipicolinate from L-aspartate: step 1/4.</text>
</comment>
<dbReference type="SUPFAM" id="SSF53633">
    <property type="entry name" value="Carbamate kinase-like"/>
    <property type="match status" value="1"/>
</dbReference>
<dbReference type="NCBIfam" id="TIGR00657">
    <property type="entry name" value="asp_kinases"/>
    <property type="match status" value="1"/>
</dbReference>
<organism evidence="16 17">
    <name type="scientific">Geobacter pickeringii</name>
    <dbReference type="NCBI Taxonomy" id="345632"/>
    <lineage>
        <taxon>Bacteria</taxon>
        <taxon>Pseudomonadati</taxon>
        <taxon>Thermodesulfobacteriota</taxon>
        <taxon>Desulfuromonadia</taxon>
        <taxon>Geobacterales</taxon>
        <taxon>Geobacteraceae</taxon>
        <taxon>Geobacter</taxon>
    </lineage>
</organism>
<comment type="pathway">
    <text evidence="2 14">Amino-acid biosynthesis; L-methionine biosynthesis via de novo pathway; L-homoserine from L-aspartate: step 1/3.</text>
</comment>
<comment type="pathway">
    <text evidence="3 14">Amino-acid biosynthesis; L-threonine biosynthesis; L-threonine from L-aspartate: step 1/5.</text>
</comment>
<dbReference type="NCBIfam" id="NF005155">
    <property type="entry name" value="PRK06635.1-4"/>
    <property type="match status" value="1"/>
</dbReference>
<dbReference type="UniPathway" id="UPA00034">
    <property type="reaction ID" value="UER00015"/>
</dbReference>
<dbReference type="CDD" id="cd04913">
    <property type="entry name" value="ACT_AKii-LysC-BS-like_1"/>
    <property type="match status" value="1"/>
</dbReference>
<dbReference type="UniPathway" id="UPA00051">
    <property type="reaction ID" value="UER00462"/>
</dbReference>
<dbReference type="GO" id="GO:0009088">
    <property type="term" value="P:threonine biosynthetic process"/>
    <property type="evidence" value="ECO:0007669"/>
    <property type="project" value="UniProtKB-UniPathway"/>
</dbReference>
<dbReference type="GO" id="GO:0004072">
    <property type="term" value="F:aspartate kinase activity"/>
    <property type="evidence" value="ECO:0007669"/>
    <property type="project" value="UniProtKB-EC"/>
</dbReference>
<accession>A0A0B5B9B7</accession>
<dbReference type="EMBL" id="CP009788">
    <property type="protein sequence ID" value="AJE03157.1"/>
    <property type="molecule type" value="Genomic_DNA"/>
</dbReference>
<dbReference type="InterPro" id="IPR018042">
    <property type="entry name" value="Aspartate_kinase_CS"/>
</dbReference>
<dbReference type="CDD" id="cd04261">
    <property type="entry name" value="AAK_AKii-LysC-BS"/>
    <property type="match status" value="1"/>
</dbReference>
<feature type="domain" description="ACT" evidence="15">
    <location>
        <begin position="344"/>
        <end position="405"/>
    </location>
</feature>
<dbReference type="PROSITE" id="PS00324">
    <property type="entry name" value="ASPARTOKINASE"/>
    <property type="match status" value="1"/>
</dbReference>
<dbReference type="InterPro" id="IPR001048">
    <property type="entry name" value="Asp/Glu/Uridylate_kinase"/>
</dbReference>
<dbReference type="STRING" id="345632.GPICK_07080"/>
<dbReference type="EC" id="2.7.2.4" evidence="13"/>
<evidence type="ECO:0000256" key="14">
    <source>
        <dbReference type="RuleBase" id="RU004249"/>
    </source>
</evidence>
<dbReference type="Gene3D" id="3.40.1160.10">
    <property type="entry name" value="Acetylglutamate kinase-like"/>
    <property type="match status" value="1"/>
</dbReference>
<dbReference type="InterPro" id="IPR041740">
    <property type="entry name" value="AKii-LysC-BS"/>
</dbReference>
<dbReference type="Gene3D" id="3.30.2130.10">
    <property type="entry name" value="VC0802-like"/>
    <property type="match status" value="1"/>
</dbReference>
<dbReference type="Proteomes" id="UP000057609">
    <property type="component" value="Chromosome"/>
</dbReference>
<dbReference type="GO" id="GO:0009089">
    <property type="term" value="P:lysine biosynthetic process via diaminopimelate"/>
    <property type="evidence" value="ECO:0007669"/>
    <property type="project" value="UniProtKB-UniPathway"/>
</dbReference>
<evidence type="ECO:0000256" key="9">
    <source>
        <dbReference type="ARBA" id="ARBA00022840"/>
    </source>
</evidence>
<dbReference type="GO" id="GO:0005524">
    <property type="term" value="F:ATP binding"/>
    <property type="evidence" value="ECO:0007669"/>
    <property type="project" value="UniProtKB-KW"/>
</dbReference>
<dbReference type="InterPro" id="IPR054352">
    <property type="entry name" value="ACT_Aspartokinase"/>
</dbReference>
<evidence type="ECO:0000256" key="11">
    <source>
        <dbReference type="ARBA" id="ARBA00047872"/>
    </source>
</evidence>
<dbReference type="PROSITE" id="PS51671">
    <property type="entry name" value="ACT"/>
    <property type="match status" value="2"/>
</dbReference>
<reference evidence="16 17" key="1">
    <citation type="journal article" date="2015" name="Genome Announc.">
        <title>Complete Genome of Geobacter pickeringii G13T, a Metal-Reducing Isolate from Sedimentary Kaolin Deposits.</title>
        <authorList>
            <person name="Badalamenti J.P."/>
            <person name="Bond D.R."/>
        </authorList>
    </citation>
    <scope>NUCLEOTIDE SEQUENCE [LARGE SCALE GENOMIC DNA]</scope>
    <source>
        <strain evidence="16 17">G13</strain>
    </source>
</reference>
<dbReference type="Pfam" id="PF01842">
    <property type="entry name" value="ACT"/>
    <property type="match status" value="1"/>
</dbReference>
<dbReference type="UniPathway" id="UPA00050">
    <property type="reaction ID" value="UER00461"/>
</dbReference>
<dbReference type="KEGG" id="gpi:GPICK_07080"/>
<gene>
    <name evidence="16" type="ORF">GPICK_07080</name>
</gene>
<keyword evidence="8 13" id="KW-0418">Kinase</keyword>
<dbReference type="CDD" id="cd04936">
    <property type="entry name" value="ACT_AKii-LysC-BS-like_2"/>
    <property type="match status" value="1"/>
</dbReference>
<evidence type="ECO:0000256" key="6">
    <source>
        <dbReference type="ARBA" id="ARBA00022679"/>
    </source>
</evidence>
<dbReference type="AlphaFoldDB" id="A0A0B5B9B7"/>
<evidence type="ECO:0000256" key="1">
    <source>
        <dbReference type="ARBA" id="ARBA00004766"/>
    </source>
</evidence>
<evidence type="ECO:0000256" key="8">
    <source>
        <dbReference type="ARBA" id="ARBA00022777"/>
    </source>
</evidence>
<keyword evidence="9 12" id="KW-0067">ATP-binding</keyword>
<dbReference type="NCBIfam" id="TIGR00656">
    <property type="entry name" value="asp_kin_monofn"/>
    <property type="match status" value="1"/>
</dbReference>
<evidence type="ECO:0000313" key="16">
    <source>
        <dbReference type="EMBL" id="AJE03157.1"/>
    </source>
</evidence>
<dbReference type="FunFam" id="3.30.2130.10:FF:000002">
    <property type="entry name" value="Aspartokinase"/>
    <property type="match status" value="1"/>
</dbReference>
<proteinExistence type="inferred from homology"/>
<evidence type="ECO:0000256" key="13">
    <source>
        <dbReference type="RuleBase" id="RU003448"/>
    </source>
</evidence>
<evidence type="ECO:0000256" key="2">
    <source>
        <dbReference type="ARBA" id="ARBA00004986"/>
    </source>
</evidence>
<dbReference type="InterPro" id="IPR002912">
    <property type="entry name" value="ACT_dom"/>
</dbReference>
<dbReference type="InterPro" id="IPR036393">
    <property type="entry name" value="AceGlu_kinase-like_sf"/>
</dbReference>
<feature type="binding site" evidence="12">
    <location>
        <position position="47"/>
    </location>
    <ligand>
        <name>substrate</name>
    </ligand>
</feature>
<feature type="domain" description="ACT" evidence="15">
    <location>
        <begin position="264"/>
        <end position="338"/>
    </location>
</feature>
<dbReference type="InterPro" id="IPR005260">
    <property type="entry name" value="Asp_kin_monofn"/>
</dbReference>
<comment type="catalytic activity">
    <reaction evidence="11 13">
        <text>L-aspartate + ATP = 4-phospho-L-aspartate + ADP</text>
        <dbReference type="Rhea" id="RHEA:23776"/>
        <dbReference type="ChEBI" id="CHEBI:29991"/>
        <dbReference type="ChEBI" id="CHEBI:30616"/>
        <dbReference type="ChEBI" id="CHEBI:57535"/>
        <dbReference type="ChEBI" id="CHEBI:456216"/>
        <dbReference type="EC" id="2.7.2.4"/>
    </reaction>
</comment>
<keyword evidence="7 12" id="KW-0547">Nucleotide-binding</keyword>
<keyword evidence="17" id="KW-1185">Reference proteome</keyword>
<protein>
    <recommendedName>
        <fullName evidence="13">Aspartokinase</fullName>
        <ecNumber evidence="13">2.7.2.4</ecNumber>
    </recommendedName>
</protein>
<comment type="similarity">
    <text evidence="4 13">Belongs to the aspartokinase family.</text>
</comment>
<evidence type="ECO:0000256" key="4">
    <source>
        <dbReference type="ARBA" id="ARBA00010122"/>
    </source>
</evidence>
<keyword evidence="10" id="KW-0457">Lysine biosynthesis</keyword>
<feature type="binding site" evidence="12">
    <location>
        <position position="179"/>
    </location>
    <ligand>
        <name>ATP</name>
        <dbReference type="ChEBI" id="CHEBI:30616"/>
    </ligand>
</feature>
<dbReference type="RefSeq" id="WP_039741709.1">
    <property type="nucleotide sequence ID" value="NZ_CP009788.1"/>
</dbReference>
<dbReference type="OrthoDB" id="9799110at2"/>
<evidence type="ECO:0000256" key="7">
    <source>
        <dbReference type="ARBA" id="ARBA00022741"/>
    </source>
</evidence>
<dbReference type="Pfam" id="PF00696">
    <property type="entry name" value="AA_kinase"/>
    <property type="match status" value="1"/>
</dbReference>
<dbReference type="PANTHER" id="PTHR21499:SF3">
    <property type="entry name" value="ASPARTOKINASE"/>
    <property type="match status" value="1"/>
</dbReference>
<evidence type="ECO:0000256" key="3">
    <source>
        <dbReference type="ARBA" id="ARBA00005139"/>
    </source>
</evidence>
<dbReference type="FunFam" id="3.40.1160.10:FF:000002">
    <property type="entry name" value="Aspartokinase"/>
    <property type="match status" value="1"/>
</dbReference>
<dbReference type="InterPro" id="IPR001341">
    <property type="entry name" value="Asp_kinase"/>
</dbReference>
<dbReference type="PIRSF" id="PIRSF000726">
    <property type="entry name" value="Asp_kin"/>
    <property type="match status" value="1"/>
</dbReference>
<feature type="binding site" evidence="12">
    <location>
        <begin position="209"/>
        <end position="210"/>
    </location>
    <ligand>
        <name>ATP</name>
        <dbReference type="ChEBI" id="CHEBI:30616"/>
    </ligand>
</feature>
<dbReference type="HOGENOM" id="CLU_009116_3_2_7"/>
<dbReference type="GO" id="GO:0005829">
    <property type="term" value="C:cytosol"/>
    <property type="evidence" value="ECO:0007669"/>
    <property type="project" value="TreeGrafter"/>
</dbReference>